<feature type="transmembrane region" description="Helical" evidence="7">
    <location>
        <begin position="139"/>
        <end position="160"/>
    </location>
</feature>
<organism evidence="9 10">
    <name type="scientific">Paenibacillus nasutitermitis</name>
    <dbReference type="NCBI Taxonomy" id="1652958"/>
    <lineage>
        <taxon>Bacteria</taxon>
        <taxon>Bacillati</taxon>
        <taxon>Bacillota</taxon>
        <taxon>Bacilli</taxon>
        <taxon>Bacillales</taxon>
        <taxon>Paenibacillaceae</taxon>
        <taxon>Paenibacillus</taxon>
    </lineage>
</organism>
<dbReference type="Pfam" id="PF00528">
    <property type="entry name" value="BPD_transp_1"/>
    <property type="match status" value="1"/>
</dbReference>
<dbReference type="RefSeq" id="WP_188999729.1">
    <property type="nucleotide sequence ID" value="NZ_BMHP01000010.1"/>
</dbReference>
<proteinExistence type="inferred from homology"/>
<dbReference type="AlphaFoldDB" id="A0A916ZHW7"/>
<dbReference type="PANTHER" id="PTHR43744:SF9">
    <property type="entry name" value="POLYGALACTURONAN_RHAMNOGALACTURONAN TRANSPORT SYSTEM PERMEASE PROTEIN YTCP"/>
    <property type="match status" value="1"/>
</dbReference>
<reference evidence="9" key="2">
    <citation type="submission" date="2020-09" db="EMBL/GenBank/DDBJ databases">
        <authorList>
            <person name="Sun Q."/>
            <person name="Zhou Y."/>
        </authorList>
    </citation>
    <scope>NUCLEOTIDE SEQUENCE</scope>
    <source>
        <strain evidence="9">CGMCC 1.15178</strain>
    </source>
</reference>
<evidence type="ECO:0000256" key="1">
    <source>
        <dbReference type="ARBA" id="ARBA00004651"/>
    </source>
</evidence>
<feature type="transmembrane region" description="Helical" evidence="7">
    <location>
        <begin position="265"/>
        <end position="282"/>
    </location>
</feature>
<dbReference type="PANTHER" id="PTHR43744">
    <property type="entry name" value="ABC TRANSPORTER PERMEASE PROTEIN MG189-RELATED-RELATED"/>
    <property type="match status" value="1"/>
</dbReference>
<feature type="transmembrane region" description="Helical" evidence="7">
    <location>
        <begin position="73"/>
        <end position="96"/>
    </location>
</feature>
<dbReference type="InterPro" id="IPR000515">
    <property type="entry name" value="MetI-like"/>
</dbReference>
<evidence type="ECO:0000256" key="3">
    <source>
        <dbReference type="ARBA" id="ARBA00022475"/>
    </source>
</evidence>
<comment type="similarity">
    <text evidence="7">Belongs to the binding-protein-dependent transport system permease family.</text>
</comment>
<keyword evidence="4 7" id="KW-0812">Transmembrane</keyword>
<evidence type="ECO:0000256" key="4">
    <source>
        <dbReference type="ARBA" id="ARBA00022692"/>
    </source>
</evidence>
<feature type="transmembrane region" description="Helical" evidence="7">
    <location>
        <begin position="12"/>
        <end position="30"/>
    </location>
</feature>
<dbReference type="Proteomes" id="UP000612456">
    <property type="component" value="Unassembled WGS sequence"/>
</dbReference>
<feature type="transmembrane region" description="Helical" evidence="7">
    <location>
        <begin position="181"/>
        <end position="203"/>
    </location>
</feature>
<evidence type="ECO:0000256" key="5">
    <source>
        <dbReference type="ARBA" id="ARBA00022989"/>
    </source>
</evidence>
<comment type="subcellular location">
    <subcellularLocation>
        <location evidence="1 7">Cell membrane</location>
        <topology evidence="1 7">Multi-pass membrane protein</topology>
    </subcellularLocation>
</comment>
<keyword evidence="6 7" id="KW-0472">Membrane</keyword>
<evidence type="ECO:0000313" key="9">
    <source>
        <dbReference type="EMBL" id="GGD98750.1"/>
    </source>
</evidence>
<protein>
    <submittedName>
        <fullName evidence="9">Sugar ABC transporter permease</fullName>
    </submittedName>
</protein>
<evidence type="ECO:0000259" key="8">
    <source>
        <dbReference type="PROSITE" id="PS50928"/>
    </source>
</evidence>
<sequence length="297" mass="33431">MKISISEKIFKIFNIIFMLMLCVVTLYPYVNQFAISLNDANDTIFGGVTLYPRKFTWQNYSTVFSNAGFSRSILISFLRVVSGTVLGIIVITGAAYAISKKDLPGRNLFINFLIIPTFISGGLIPIYILYRYLHLMNNFLVYILPMAFVFFYMIIIRTYLQSLPPSMEESAVIDGANEVQILFKIIIPLSMPVMATVILWLAVAHWNDWLTSLYFITKSNLYSLQYVMYKVIKEAELINQLATQSAMTGSNATAGVKVSPESVKAATIIVATFPIVMLYPFLQKYFIKGVMIGAVKG</sequence>
<dbReference type="EMBL" id="BMHP01000010">
    <property type="protein sequence ID" value="GGD98750.1"/>
    <property type="molecule type" value="Genomic_DNA"/>
</dbReference>
<evidence type="ECO:0000256" key="6">
    <source>
        <dbReference type="ARBA" id="ARBA00023136"/>
    </source>
</evidence>
<name>A0A916ZHW7_9BACL</name>
<keyword evidence="2 7" id="KW-0813">Transport</keyword>
<dbReference type="InterPro" id="IPR035906">
    <property type="entry name" value="MetI-like_sf"/>
</dbReference>
<accession>A0A916ZHW7</accession>
<keyword evidence="10" id="KW-1185">Reference proteome</keyword>
<evidence type="ECO:0000256" key="7">
    <source>
        <dbReference type="RuleBase" id="RU363032"/>
    </source>
</evidence>
<keyword evidence="5 7" id="KW-1133">Transmembrane helix</keyword>
<evidence type="ECO:0000313" key="10">
    <source>
        <dbReference type="Proteomes" id="UP000612456"/>
    </source>
</evidence>
<dbReference type="SUPFAM" id="SSF161098">
    <property type="entry name" value="MetI-like"/>
    <property type="match status" value="1"/>
</dbReference>
<keyword evidence="3" id="KW-1003">Cell membrane</keyword>
<dbReference type="CDD" id="cd06261">
    <property type="entry name" value="TM_PBP2"/>
    <property type="match status" value="1"/>
</dbReference>
<feature type="domain" description="ABC transmembrane type-1" evidence="8">
    <location>
        <begin position="69"/>
        <end position="279"/>
    </location>
</feature>
<dbReference type="GO" id="GO:0055085">
    <property type="term" value="P:transmembrane transport"/>
    <property type="evidence" value="ECO:0007669"/>
    <property type="project" value="InterPro"/>
</dbReference>
<gene>
    <name evidence="9" type="ORF">GCM10010911_66970</name>
</gene>
<dbReference type="PROSITE" id="PS50928">
    <property type="entry name" value="ABC_TM1"/>
    <property type="match status" value="1"/>
</dbReference>
<dbReference type="GO" id="GO:0005886">
    <property type="term" value="C:plasma membrane"/>
    <property type="evidence" value="ECO:0007669"/>
    <property type="project" value="UniProtKB-SubCell"/>
</dbReference>
<evidence type="ECO:0000256" key="2">
    <source>
        <dbReference type="ARBA" id="ARBA00022448"/>
    </source>
</evidence>
<dbReference type="Gene3D" id="1.10.3720.10">
    <property type="entry name" value="MetI-like"/>
    <property type="match status" value="1"/>
</dbReference>
<comment type="caution">
    <text evidence="9">The sequence shown here is derived from an EMBL/GenBank/DDBJ whole genome shotgun (WGS) entry which is preliminary data.</text>
</comment>
<feature type="transmembrane region" description="Helical" evidence="7">
    <location>
        <begin position="108"/>
        <end position="133"/>
    </location>
</feature>
<reference evidence="9" key="1">
    <citation type="journal article" date="2014" name="Int. J. Syst. Evol. Microbiol.">
        <title>Complete genome sequence of Corynebacterium casei LMG S-19264T (=DSM 44701T), isolated from a smear-ripened cheese.</title>
        <authorList>
            <consortium name="US DOE Joint Genome Institute (JGI-PGF)"/>
            <person name="Walter F."/>
            <person name="Albersmeier A."/>
            <person name="Kalinowski J."/>
            <person name="Ruckert C."/>
        </authorList>
    </citation>
    <scope>NUCLEOTIDE SEQUENCE</scope>
    <source>
        <strain evidence="9">CGMCC 1.15178</strain>
    </source>
</reference>